<keyword evidence="8 9" id="KW-0413">Isomerase</keyword>
<evidence type="ECO:0000313" key="11">
    <source>
        <dbReference type="EMBL" id="XBY43896.1"/>
    </source>
</evidence>
<dbReference type="InterPro" id="IPR044643">
    <property type="entry name" value="TrpF_fam"/>
</dbReference>
<dbReference type="PANTHER" id="PTHR42894">
    <property type="entry name" value="N-(5'-PHOSPHORIBOSYL)ANTHRANILATE ISOMERASE"/>
    <property type="match status" value="1"/>
</dbReference>
<dbReference type="GO" id="GO:0004640">
    <property type="term" value="F:phosphoribosylanthranilate isomerase activity"/>
    <property type="evidence" value="ECO:0007669"/>
    <property type="project" value="UniProtKB-UniRule"/>
</dbReference>
<evidence type="ECO:0000256" key="6">
    <source>
        <dbReference type="ARBA" id="ARBA00022822"/>
    </source>
</evidence>
<dbReference type="InterPro" id="IPR011060">
    <property type="entry name" value="RibuloseP-bd_barrel"/>
</dbReference>
<dbReference type="NCBIfam" id="NF002295">
    <property type="entry name" value="PRK01222.1-1"/>
    <property type="match status" value="1"/>
</dbReference>
<evidence type="ECO:0000256" key="7">
    <source>
        <dbReference type="ARBA" id="ARBA00023141"/>
    </source>
</evidence>
<dbReference type="Pfam" id="PF00697">
    <property type="entry name" value="PRAI"/>
    <property type="match status" value="1"/>
</dbReference>
<dbReference type="EMBL" id="CP158568">
    <property type="protein sequence ID" value="XBY43896.1"/>
    <property type="molecule type" value="Genomic_DNA"/>
</dbReference>
<organism evidence="11">
    <name type="scientific">Methyloraptor flagellatus</name>
    <dbReference type="NCBI Taxonomy" id="3162530"/>
    <lineage>
        <taxon>Bacteria</taxon>
        <taxon>Pseudomonadati</taxon>
        <taxon>Pseudomonadota</taxon>
        <taxon>Alphaproteobacteria</taxon>
        <taxon>Hyphomicrobiales</taxon>
        <taxon>Ancalomicrobiaceae</taxon>
        <taxon>Methyloraptor</taxon>
    </lineage>
</organism>
<accession>A0AAU7X8W6</accession>
<dbReference type="InterPro" id="IPR001240">
    <property type="entry name" value="PRAI_dom"/>
</dbReference>
<comment type="catalytic activity">
    <reaction evidence="1 9">
        <text>N-(5-phospho-beta-D-ribosyl)anthranilate = 1-(2-carboxyphenylamino)-1-deoxy-D-ribulose 5-phosphate</text>
        <dbReference type="Rhea" id="RHEA:21540"/>
        <dbReference type="ChEBI" id="CHEBI:18277"/>
        <dbReference type="ChEBI" id="CHEBI:58613"/>
        <dbReference type="EC" id="5.3.1.24"/>
    </reaction>
</comment>
<dbReference type="AlphaFoldDB" id="A0AAU7X8W6"/>
<name>A0AAU7X8W6_9HYPH</name>
<evidence type="ECO:0000256" key="9">
    <source>
        <dbReference type="HAMAP-Rule" id="MF_00135"/>
    </source>
</evidence>
<evidence type="ECO:0000256" key="1">
    <source>
        <dbReference type="ARBA" id="ARBA00001164"/>
    </source>
</evidence>
<dbReference type="HAMAP" id="MF_00135">
    <property type="entry name" value="PRAI"/>
    <property type="match status" value="1"/>
</dbReference>
<evidence type="ECO:0000256" key="3">
    <source>
        <dbReference type="ARBA" id="ARBA00012572"/>
    </source>
</evidence>
<evidence type="ECO:0000256" key="8">
    <source>
        <dbReference type="ARBA" id="ARBA00023235"/>
    </source>
</evidence>
<dbReference type="InterPro" id="IPR013785">
    <property type="entry name" value="Aldolase_TIM"/>
</dbReference>
<keyword evidence="7 9" id="KW-0057">Aromatic amino acid biosynthesis</keyword>
<dbReference type="PANTHER" id="PTHR42894:SF1">
    <property type="entry name" value="N-(5'-PHOSPHORIBOSYL)ANTHRANILATE ISOMERASE"/>
    <property type="match status" value="1"/>
</dbReference>
<dbReference type="RefSeq" id="WP_407048994.1">
    <property type="nucleotide sequence ID" value="NZ_CP158568.1"/>
</dbReference>
<keyword evidence="6 9" id="KW-0822">Tryptophan biosynthesis</keyword>
<protein>
    <recommendedName>
        <fullName evidence="4 9">N-(5'-phosphoribosyl)anthranilate isomerase</fullName>
        <shortName evidence="9">PRAI</shortName>
        <ecNumber evidence="3 9">5.3.1.24</ecNumber>
    </recommendedName>
</protein>
<proteinExistence type="inferred from homology"/>
<comment type="similarity">
    <text evidence="9">Belongs to the TrpF family.</text>
</comment>
<feature type="domain" description="N-(5'phosphoribosyl) anthranilate isomerase (PRAI)" evidence="10">
    <location>
        <begin position="5"/>
        <end position="210"/>
    </location>
</feature>
<keyword evidence="5 9" id="KW-0028">Amino-acid biosynthesis</keyword>
<gene>
    <name evidence="9" type="primary">trpF</name>
    <name evidence="11" type="ORF">ABS361_17800</name>
</gene>
<evidence type="ECO:0000259" key="10">
    <source>
        <dbReference type="Pfam" id="PF00697"/>
    </source>
</evidence>
<dbReference type="EC" id="5.3.1.24" evidence="3 9"/>
<dbReference type="SUPFAM" id="SSF51366">
    <property type="entry name" value="Ribulose-phoshate binding barrel"/>
    <property type="match status" value="1"/>
</dbReference>
<sequence length="219" mass="22846">MAVGVKICGLKTEEMLRAAIEAGADQIGFVFFPKSPRNVSVETAAGLAPVARGKVEIVALVVDADDALIDAIAAQVVPDLFQLHGSETPERAAAIRSRTGIPVMKVIKIADAADLAPVSRFAPVVDRFLFETKPPADLKGALPGGNGVTFDWRLIRGLDPGRPHMLSGGLDAENVATAIATAQAPAVDVSSGVERAPGEKDPDKIRAFIRAAREAVVPA</sequence>
<dbReference type="Gene3D" id="3.20.20.70">
    <property type="entry name" value="Aldolase class I"/>
    <property type="match status" value="1"/>
</dbReference>
<dbReference type="KEGG" id="mflg:ABS361_17800"/>
<evidence type="ECO:0000256" key="2">
    <source>
        <dbReference type="ARBA" id="ARBA00004664"/>
    </source>
</evidence>
<dbReference type="GO" id="GO:0000162">
    <property type="term" value="P:L-tryptophan biosynthetic process"/>
    <property type="evidence" value="ECO:0007669"/>
    <property type="project" value="UniProtKB-UniRule"/>
</dbReference>
<comment type="pathway">
    <text evidence="2 9">Amino-acid biosynthesis; L-tryptophan biosynthesis; L-tryptophan from chorismate: step 3/5.</text>
</comment>
<dbReference type="CDD" id="cd00405">
    <property type="entry name" value="PRAI"/>
    <property type="match status" value="1"/>
</dbReference>
<evidence type="ECO:0000256" key="4">
    <source>
        <dbReference type="ARBA" id="ARBA00022272"/>
    </source>
</evidence>
<evidence type="ECO:0000256" key="5">
    <source>
        <dbReference type="ARBA" id="ARBA00022605"/>
    </source>
</evidence>
<reference evidence="11" key="1">
    <citation type="submission" date="2024-06" db="EMBL/GenBank/DDBJ databases">
        <title>Methylostella associata gen. nov., sp. nov., a novel Ancalomicrobiaceae-affiliated facultatively methylotrophic bacteria that feed on methanotrophs of the genus Methylococcus.</title>
        <authorList>
            <person name="Saltykova V."/>
            <person name="Danilova O.V."/>
            <person name="Oshkin I.Y."/>
            <person name="Belova S.E."/>
            <person name="Pimenov N.V."/>
            <person name="Dedysh S.N."/>
        </authorList>
    </citation>
    <scope>NUCLEOTIDE SEQUENCE</scope>
    <source>
        <strain evidence="11">S20</strain>
    </source>
</reference>